<dbReference type="EMBL" id="GU784916">
    <property type="protein sequence ID" value="ADI46938.1"/>
    <property type="molecule type" value="Genomic_DNA"/>
</dbReference>
<protein>
    <submittedName>
        <fullName evidence="1">MTM0761</fullName>
    </submittedName>
</protein>
<dbReference type="AlphaFoldDB" id="D9CJ78"/>
<sequence>MSFPKCTIFGHNSKMSRGWNHMALPLYKTVVGLLYGSHEGLPRATHLHYLLLITVEPISSALLAHSHPIAGMRNPGWCMAWYDGKRIAPKTQ</sequence>
<organism evidence="1">
    <name type="scientific">Volvox carteri f. nagariensis</name>
    <dbReference type="NCBI Taxonomy" id="3068"/>
    <lineage>
        <taxon>Eukaryota</taxon>
        <taxon>Viridiplantae</taxon>
        <taxon>Chlorophyta</taxon>
        <taxon>core chlorophytes</taxon>
        <taxon>Chlorophyceae</taxon>
        <taxon>CS clade</taxon>
        <taxon>Chlamydomonadales</taxon>
        <taxon>Volvocaceae</taxon>
        <taxon>Volvox</taxon>
    </lineage>
</organism>
<reference evidence="1" key="1">
    <citation type="journal article" date="2010" name="Science">
        <title>Evolution of an expanded sex-determining locus in Volvox.</title>
        <authorList>
            <person name="Ferris P."/>
            <person name="Olson B.J."/>
            <person name="De Hoff P.L."/>
            <person name="Douglass S."/>
            <person name="Casero D."/>
            <person name="Prochnik S."/>
            <person name="Geng S."/>
            <person name="Rai R."/>
            <person name="Grimwood J."/>
            <person name="Schmutz J."/>
            <person name="Nishii I."/>
            <person name="Hamaji T."/>
            <person name="Nozaki H."/>
            <person name="Pellegrini M."/>
            <person name="Umen J.G."/>
        </authorList>
    </citation>
    <scope>NUCLEOTIDE SEQUENCE</scope>
    <source>
        <strain evidence="1">Adam</strain>
    </source>
</reference>
<accession>D9CJ78</accession>
<gene>
    <name evidence="1" type="primary">MTM0761</name>
</gene>
<name>D9CJ78_VOLCA</name>
<proteinExistence type="predicted"/>
<evidence type="ECO:0000313" key="1">
    <source>
        <dbReference type="EMBL" id="ADI46938.1"/>
    </source>
</evidence>